<dbReference type="GO" id="GO:2001059">
    <property type="term" value="P:D-tagatose 6-phosphate catabolic process"/>
    <property type="evidence" value="ECO:0007669"/>
    <property type="project" value="UniProtKB-UniPathway"/>
</dbReference>
<comment type="pathway">
    <text evidence="6">Carbohydrate metabolism; D-tagatose 6-phosphate degradation; D-glyceraldehyde 3-phosphate and glycerone phosphate from D-tagatose 6-phosphate: step 1/2.</text>
</comment>
<organism evidence="8 9">
    <name type="scientific">Garciella nitratireducens DSM 15102</name>
    <dbReference type="NCBI Taxonomy" id="1121911"/>
    <lineage>
        <taxon>Bacteria</taxon>
        <taxon>Bacillati</taxon>
        <taxon>Bacillota</taxon>
        <taxon>Clostridia</taxon>
        <taxon>Eubacteriales</taxon>
        <taxon>Eubacteriaceae</taxon>
        <taxon>Garciella</taxon>
    </lineage>
</organism>
<dbReference type="Pfam" id="PF00294">
    <property type="entry name" value="PfkB"/>
    <property type="match status" value="1"/>
</dbReference>
<keyword evidence="6" id="KW-0423">Lactose metabolism</keyword>
<dbReference type="InterPro" id="IPR002173">
    <property type="entry name" value="Carboh/pur_kinase_PfkB_CS"/>
</dbReference>
<dbReference type="InterPro" id="IPR029056">
    <property type="entry name" value="Ribokinase-like"/>
</dbReference>
<protein>
    <recommendedName>
        <fullName evidence="6">Tagatose-6-phosphate kinase</fullName>
        <ecNumber evidence="6">2.7.1.144</ecNumber>
    </recommendedName>
</protein>
<evidence type="ECO:0000256" key="2">
    <source>
        <dbReference type="ARBA" id="ARBA00022679"/>
    </source>
</evidence>
<dbReference type="CDD" id="cd01164">
    <property type="entry name" value="FruK_PfkB_like"/>
    <property type="match status" value="1"/>
</dbReference>
<evidence type="ECO:0000259" key="7">
    <source>
        <dbReference type="Pfam" id="PF00294"/>
    </source>
</evidence>
<dbReference type="OrthoDB" id="9801219at2"/>
<accession>A0A1T4L2Z4</accession>
<dbReference type="Gene3D" id="3.40.1190.20">
    <property type="match status" value="1"/>
</dbReference>
<keyword evidence="3 6" id="KW-0547">Nucleotide-binding</keyword>
<evidence type="ECO:0000313" key="8">
    <source>
        <dbReference type="EMBL" id="SJZ48941.1"/>
    </source>
</evidence>
<dbReference type="GO" id="GO:0005524">
    <property type="term" value="F:ATP binding"/>
    <property type="evidence" value="ECO:0007669"/>
    <property type="project" value="UniProtKB-KW"/>
</dbReference>
<dbReference type="PIRSF" id="PIRSF000535">
    <property type="entry name" value="1PFK/6PFK/LacC"/>
    <property type="match status" value="1"/>
</dbReference>
<dbReference type="GO" id="GO:0008443">
    <property type="term" value="F:phosphofructokinase activity"/>
    <property type="evidence" value="ECO:0007669"/>
    <property type="project" value="TreeGrafter"/>
</dbReference>
<dbReference type="RefSeq" id="WP_087678221.1">
    <property type="nucleotide sequence ID" value="NZ_FUWV01000003.1"/>
</dbReference>
<gene>
    <name evidence="8" type="ORF">SAMN02745973_00800</name>
</gene>
<comment type="catalytic activity">
    <reaction evidence="6">
        <text>D-tagatofuranose 6-phosphate + ATP = D-tagatofuranose 1,6-bisphosphate + ADP + H(+)</text>
        <dbReference type="Rhea" id="RHEA:12420"/>
        <dbReference type="ChEBI" id="CHEBI:15378"/>
        <dbReference type="ChEBI" id="CHEBI:30616"/>
        <dbReference type="ChEBI" id="CHEBI:58694"/>
        <dbReference type="ChEBI" id="CHEBI:58695"/>
        <dbReference type="ChEBI" id="CHEBI:456216"/>
        <dbReference type="EC" id="2.7.1.144"/>
    </reaction>
</comment>
<dbReference type="SUPFAM" id="SSF53613">
    <property type="entry name" value="Ribokinase-like"/>
    <property type="match status" value="1"/>
</dbReference>
<feature type="domain" description="Carbohydrate kinase PfkB" evidence="7">
    <location>
        <begin position="7"/>
        <end position="289"/>
    </location>
</feature>
<dbReference type="InterPro" id="IPR011611">
    <property type="entry name" value="PfkB_dom"/>
</dbReference>
<name>A0A1T4L2Z4_9FIRM</name>
<sequence>MITIVNLNPSIDKKYELSNIEKGKVIRARTVDNTAGGKGIHVANVATILGEDVLVTGFLGGKTGEFIEEKLNDHRIKNDFIKIQNPTRECLALITDDLTQTEILEPGPEVTEEEKAKFLKKYDELVQKSSIIVASGSTPKNISKDIYAKMICKASKVGKKFLLDTSGELLIKGIEAKPYLIKPNREELEMITGSYIVSEKDILMQIDKLNTIGIQCVIVSLGEEGSLVGYKGNKYRIQVPKIKAVNPVGSGDALVAGFAVGVKRGYSIKDTLILAAACGTANALEKETGFVRKEVVEKIIQEIKVDKI</sequence>
<dbReference type="EMBL" id="FUWV01000003">
    <property type="protein sequence ID" value="SJZ48941.1"/>
    <property type="molecule type" value="Genomic_DNA"/>
</dbReference>
<dbReference type="EC" id="2.7.1.144" evidence="6"/>
<dbReference type="FunFam" id="3.40.1190.20:FF:000001">
    <property type="entry name" value="Phosphofructokinase"/>
    <property type="match status" value="1"/>
</dbReference>
<keyword evidence="4 8" id="KW-0418">Kinase</keyword>
<keyword evidence="5 6" id="KW-0067">ATP-binding</keyword>
<evidence type="ECO:0000256" key="1">
    <source>
        <dbReference type="ARBA" id="ARBA00005380"/>
    </source>
</evidence>
<keyword evidence="9" id="KW-1185">Reference proteome</keyword>
<dbReference type="Proteomes" id="UP000196365">
    <property type="component" value="Unassembled WGS sequence"/>
</dbReference>
<dbReference type="NCBIfam" id="TIGR03168">
    <property type="entry name" value="1-PFK"/>
    <property type="match status" value="1"/>
</dbReference>
<proteinExistence type="inferred from homology"/>
<dbReference type="UniPathway" id="UPA00704">
    <property type="reaction ID" value="UER00715"/>
</dbReference>
<dbReference type="GO" id="GO:0044281">
    <property type="term" value="P:small molecule metabolic process"/>
    <property type="evidence" value="ECO:0007669"/>
    <property type="project" value="UniProtKB-ARBA"/>
</dbReference>
<reference evidence="8 9" key="1">
    <citation type="submission" date="2017-02" db="EMBL/GenBank/DDBJ databases">
        <authorList>
            <person name="Peterson S.W."/>
        </authorList>
    </citation>
    <scope>NUCLEOTIDE SEQUENCE [LARGE SCALE GENOMIC DNA]</scope>
    <source>
        <strain evidence="8 9">DSM 15102</strain>
    </source>
</reference>
<evidence type="ECO:0000256" key="4">
    <source>
        <dbReference type="ARBA" id="ARBA00022777"/>
    </source>
</evidence>
<dbReference type="PROSITE" id="PS00584">
    <property type="entry name" value="PFKB_KINASES_2"/>
    <property type="match status" value="1"/>
</dbReference>
<dbReference type="PANTHER" id="PTHR46566">
    <property type="entry name" value="1-PHOSPHOFRUCTOKINASE-RELATED"/>
    <property type="match status" value="1"/>
</dbReference>
<evidence type="ECO:0000256" key="5">
    <source>
        <dbReference type="ARBA" id="ARBA00022840"/>
    </source>
</evidence>
<dbReference type="PANTHER" id="PTHR46566:SF5">
    <property type="entry name" value="1-PHOSPHOFRUCTOKINASE"/>
    <property type="match status" value="1"/>
</dbReference>
<evidence type="ECO:0000313" key="9">
    <source>
        <dbReference type="Proteomes" id="UP000196365"/>
    </source>
</evidence>
<dbReference type="AlphaFoldDB" id="A0A1T4L2Z4"/>
<comment type="similarity">
    <text evidence="6">Belongs to the carbohydrate kinase PfkB family. LacC subfamily.</text>
</comment>
<evidence type="ECO:0000256" key="6">
    <source>
        <dbReference type="PIRNR" id="PIRNR000535"/>
    </source>
</evidence>
<dbReference type="GO" id="GO:0005829">
    <property type="term" value="C:cytosol"/>
    <property type="evidence" value="ECO:0007669"/>
    <property type="project" value="TreeGrafter"/>
</dbReference>
<dbReference type="GO" id="GO:0005988">
    <property type="term" value="P:lactose metabolic process"/>
    <property type="evidence" value="ECO:0007669"/>
    <property type="project" value="UniProtKB-KW"/>
</dbReference>
<comment type="similarity">
    <text evidence="1">Belongs to the carbohydrate kinase pfkB family.</text>
</comment>
<dbReference type="GO" id="GO:0016052">
    <property type="term" value="P:carbohydrate catabolic process"/>
    <property type="evidence" value="ECO:0007669"/>
    <property type="project" value="UniProtKB-ARBA"/>
</dbReference>
<evidence type="ECO:0000256" key="3">
    <source>
        <dbReference type="ARBA" id="ARBA00022741"/>
    </source>
</evidence>
<dbReference type="GO" id="GO:0009024">
    <property type="term" value="F:tagatose-6-phosphate kinase activity"/>
    <property type="evidence" value="ECO:0007669"/>
    <property type="project" value="UniProtKB-EC"/>
</dbReference>
<keyword evidence="2 6" id="KW-0808">Transferase</keyword>
<dbReference type="InterPro" id="IPR017583">
    <property type="entry name" value="Tagatose/fructose_Pkinase"/>
</dbReference>